<evidence type="ECO:0000313" key="1">
    <source>
        <dbReference type="EMBL" id="SDG87415.1"/>
    </source>
</evidence>
<name>A0A1G7XT81_9BACT</name>
<gene>
    <name evidence="1" type="ORF">SAMN04487996_124106</name>
</gene>
<sequence>MKTPVESFEERKKRVLADPRVQAILKEKMEATREFVESGGLERLRALKR</sequence>
<reference evidence="2" key="1">
    <citation type="submission" date="2016-10" db="EMBL/GenBank/DDBJ databases">
        <authorList>
            <person name="Varghese N."/>
            <person name="Submissions S."/>
        </authorList>
    </citation>
    <scope>NUCLEOTIDE SEQUENCE [LARGE SCALE GENOMIC DNA]</scope>
    <source>
        <strain evidence="2">DSM 25329</strain>
    </source>
</reference>
<proteinExistence type="predicted"/>
<dbReference type="RefSeq" id="WP_176885169.1">
    <property type="nucleotide sequence ID" value="NZ_FNAN01000024.1"/>
</dbReference>
<dbReference type="EMBL" id="FNAN01000024">
    <property type="protein sequence ID" value="SDG87415.1"/>
    <property type="molecule type" value="Genomic_DNA"/>
</dbReference>
<dbReference type="AlphaFoldDB" id="A0A1G7XT81"/>
<dbReference type="Proteomes" id="UP000198748">
    <property type="component" value="Unassembled WGS sequence"/>
</dbReference>
<keyword evidence="2" id="KW-1185">Reference proteome</keyword>
<evidence type="ECO:0000313" key="2">
    <source>
        <dbReference type="Proteomes" id="UP000198748"/>
    </source>
</evidence>
<accession>A0A1G7XT81</accession>
<organism evidence="1 2">
    <name type="scientific">Dyadobacter soli</name>
    <dbReference type="NCBI Taxonomy" id="659014"/>
    <lineage>
        <taxon>Bacteria</taxon>
        <taxon>Pseudomonadati</taxon>
        <taxon>Bacteroidota</taxon>
        <taxon>Cytophagia</taxon>
        <taxon>Cytophagales</taxon>
        <taxon>Spirosomataceae</taxon>
        <taxon>Dyadobacter</taxon>
    </lineage>
</organism>
<protein>
    <submittedName>
        <fullName evidence="1">Uncharacterized protein</fullName>
    </submittedName>
</protein>